<comment type="caution">
    <text evidence="2">The sequence shown here is derived from an EMBL/GenBank/DDBJ whole genome shotgun (WGS) entry which is preliminary data.</text>
</comment>
<organism evidence="2 3">
    <name type="scientific">Uliginosibacterium silvisoli</name>
    <dbReference type="NCBI Taxonomy" id="3114758"/>
    <lineage>
        <taxon>Bacteria</taxon>
        <taxon>Pseudomonadati</taxon>
        <taxon>Pseudomonadota</taxon>
        <taxon>Betaproteobacteria</taxon>
        <taxon>Rhodocyclales</taxon>
        <taxon>Zoogloeaceae</taxon>
        <taxon>Uliginosibacterium</taxon>
    </lineage>
</organism>
<dbReference type="PIRSF" id="PIRSF029720">
    <property type="entry name" value="UCP029720"/>
    <property type="match status" value="1"/>
</dbReference>
<dbReference type="Proteomes" id="UP001331561">
    <property type="component" value="Unassembled WGS sequence"/>
</dbReference>
<evidence type="ECO:0000313" key="2">
    <source>
        <dbReference type="EMBL" id="MEC5388038.1"/>
    </source>
</evidence>
<dbReference type="PROSITE" id="PS51257">
    <property type="entry name" value="PROKAR_LIPOPROTEIN"/>
    <property type="match status" value="1"/>
</dbReference>
<sequence length="134" mass="14083">MQHLAFRRILGSTLLVASFAVLAACSSMSSAPAAPAKIADGVFTDSKGMTLYTFDKDTVPGKSACNGPCATNWPPLAVADGATASGDWSVVTRDDGKKQWAYKGKPVYTWAKDMKPGDKTGEGMAGNTWHVAKP</sequence>
<proteinExistence type="predicted"/>
<evidence type="ECO:0008006" key="4">
    <source>
        <dbReference type="Google" id="ProtNLM"/>
    </source>
</evidence>
<gene>
    <name evidence="2" type="ORF">VVD49_20060</name>
</gene>
<dbReference type="EMBL" id="JAYXHS010000004">
    <property type="protein sequence ID" value="MEC5388038.1"/>
    <property type="molecule type" value="Genomic_DNA"/>
</dbReference>
<dbReference type="Pfam" id="PF03640">
    <property type="entry name" value="Lipoprotein_15"/>
    <property type="match status" value="2"/>
</dbReference>
<protein>
    <recommendedName>
        <fullName evidence="4">Lipoprotein with Yx(FWY)xxD motif</fullName>
    </recommendedName>
</protein>
<dbReference type="PANTHER" id="PTHR39335:SF1">
    <property type="entry name" value="BLL4220 PROTEIN"/>
    <property type="match status" value="1"/>
</dbReference>
<evidence type="ECO:0000256" key="1">
    <source>
        <dbReference type="SAM" id="SignalP"/>
    </source>
</evidence>
<dbReference type="PANTHER" id="PTHR39335">
    <property type="entry name" value="BLL4220 PROTEIN"/>
    <property type="match status" value="1"/>
</dbReference>
<feature type="chain" id="PRO_5045293389" description="Lipoprotein with Yx(FWY)xxD motif" evidence="1">
    <location>
        <begin position="24"/>
        <end position="134"/>
    </location>
</feature>
<keyword evidence="1" id="KW-0732">Signal</keyword>
<reference evidence="2 3" key="1">
    <citation type="submission" date="2024-01" db="EMBL/GenBank/DDBJ databases">
        <title>Uliginosibacterium soil sp. nov.</title>
        <authorList>
            <person name="Lv Y."/>
        </authorList>
    </citation>
    <scope>NUCLEOTIDE SEQUENCE [LARGE SCALE GENOMIC DNA]</scope>
    <source>
        <strain evidence="2 3">H3</strain>
    </source>
</reference>
<name>A0ABU6K838_9RHOO</name>
<dbReference type="InterPro" id="IPR005297">
    <property type="entry name" value="Lipoprotein_repeat"/>
</dbReference>
<accession>A0ABU6K838</accession>
<feature type="signal peptide" evidence="1">
    <location>
        <begin position="1"/>
        <end position="23"/>
    </location>
</feature>
<evidence type="ECO:0000313" key="3">
    <source>
        <dbReference type="Proteomes" id="UP001331561"/>
    </source>
</evidence>
<dbReference type="RefSeq" id="WP_327601009.1">
    <property type="nucleotide sequence ID" value="NZ_JAYXHS010000004.1"/>
</dbReference>
<dbReference type="InterPro" id="IPR014558">
    <property type="entry name" value="UCP029720"/>
</dbReference>
<keyword evidence="3" id="KW-1185">Reference proteome</keyword>